<protein>
    <submittedName>
        <fullName evidence="2">Uncharacterized protein</fullName>
    </submittedName>
</protein>
<proteinExistence type="predicted"/>
<dbReference type="AlphaFoldDB" id="A0A829Q975"/>
<reference evidence="2 3" key="1">
    <citation type="submission" date="2013-12" db="EMBL/GenBank/DDBJ databases">
        <authorList>
            <person name="Madinger N."/>
            <person name="Lenaerts A."/>
            <person name="Ordway D."/>
            <person name="DeGroote M.A."/>
            <person name="Parker T."/>
            <person name="Sizemore C."/>
            <person name="Tallon L.J."/>
            <person name="Sadzewicz L.K."/>
            <person name="Sengamalay N."/>
            <person name="Fraser C.M."/>
            <person name="Hine E."/>
            <person name="Shefchek K.A."/>
            <person name="Das S.P."/>
            <person name="Tettelin H."/>
        </authorList>
    </citation>
    <scope>NUCLEOTIDE SEQUENCE [LARGE SCALE GENOMIC DNA]</scope>
    <source>
        <strain evidence="2 3">21</strain>
    </source>
</reference>
<dbReference type="Proteomes" id="UP000020103">
    <property type="component" value="Unassembled WGS sequence"/>
</dbReference>
<evidence type="ECO:0000313" key="3">
    <source>
        <dbReference type="Proteomes" id="UP000020103"/>
    </source>
</evidence>
<dbReference type="EMBL" id="JAOF01000001">
    <property type="protein sequence ID" value="EUA49406.1"/>
    <property type="molecule type" value="Genomic_DNA"/>
</dbReference>
<sequence>MNHETASGHAHGSALTAPRRAAAGGGITNSGTRLVAGP</sequence>
<accession>A0A829Q975</accession>
<organism evidence="2 3">
    <name type="scientific">Mycobacteroides abscessus 21</name>
    <dbReference type="NCBI Taxonomy" id="1299324"/>
    <lineage>
        <taxon>Bacteria</taxon>
        <taxon>Bacillati</taxon>
        <taxon>Actinomycetota</taxon>
        <taxon>Actinomycetes</taxon>
        <taxon>Mycobacteriales</taxon>
        <taxon>Mycobacteriaceae</taxon>
        <taxon>Mycobacteroides</taxon>
        <taxon>Mycobacteroides abscessus</taxon>
    </lineage>
</organism>
<evidence type="ECO:0000313" key="2">
    <source>
        <dbReference type="EMBL" id="EUA49406.1"/>
    </source>
</evidence>
<comment type="caution">
    <text evidence="2">The sequence shown here is derived from an EMBL/GenBank/DDBJ whole genome shotgun (WGS) entry which is preliminary data.</text>
</comment>
<evidence type="ECO:0000256" key="1">
    <source>
        <dbReference type="SAM" id="MobiDB-lite"/>
    </source>
</evidence>
<gene>
    <name evidence="2" type="ORF">I543_1172</name>
</gene>
<name>A0A829Q975_9MYCO</name>
<feature type="region of interest" description="Disordered" evidence="1">
    <location>
        <begin position="1"/>
        <end position="38"/>
    </location>
</feature>